<gene>
    <name evidence="1" type="ORF">A33Q_4277</name>
</gene>
<dbReference type="Proteomes" id="UP000006073">
    <property type="component" value="Unassembled WGS sequence"/>
</dbReference>
<reference evidence="1 2" key="1">
    <citation type="journal article" date="2013" name="Genome Announc.">
        <title>Draft Genome Sequence of Indibacter alkaliphilus Strain LW1T, Isolated from Lonar Lake, a Haloalkaline Lake in the Buldana District of Maharashtra, India.</title>
        <authorList>
            <person name="Singh A."/>
            <person name="Kumar Jangir P."/>
            <person name="Sharma R."/>
            <person name="Singh A."/>
            <person name="Kumar Pinnaka A."/>
            <person name="Shivaji S."/>
        </authorList>
    </citation>
    <scope>NUCLEOTIDE SEQUENCE [LARGE SCALE GENOMIC DNA]</scope>
    <source>
        <strain evidence="2">CCUG 57479 / KCTC 22604 / LW1</strain>
    </source>
</reference>
<organism evidence="1 2">
    <name type="scientific">Indibacter alkaliphilus (strain CCUG 57479 / KCTC 22604 / LW1)</name>
    <dbReference type="NCBI Taxonomy" id="1189612"/>
    <lineage>
        <taxon>Bacteria</taxon>
        <taxon>Pseudomonadati</taxon>
        <taxon>Bacteroidota</taxon>
        <taxon>Cytophagia</taxon>
        <taxon>Cytophagales</taxon>
        <taxon>Cyclobacteriaceae</taxon>
    </lineage>
</organism>
<keyword evidence="2" id="KW-1185">Reference proteome</keyword>
<dbReference type="EMBL" id="ALWO02000052">
    <property type="protein sequence ID" value="EOZ92184.1"/>
    <property type="molecule type" value="Genomic_DNA"/>
</dbReference>
<comment type="caution">
    <text evidence="1">The sequence shown here is derived from an EMBL/GenBank/DDBJ whole genome shotgun (WGS) entry which is preliminary data.</text>
</comment>
<evidence type="ECO:0000313" key="2">
    <source>
        <dbReference type="Proteomes" id="UP000006073"/>
    </source>
</evidence>
<proteinExistence type="predicted"/>
<dbReference type="AlphaFoldDB" id="S2CZZ7"/>
<protein>
    <submittedName>
        <fullName evidence="1">Uncharacterized protein</fullName>
    </submittedName>
</protein>
<sequence length="38" mass="4623">MPNFLSDMSSIFLSEYWLRLFNEVAIYFGFRISENKKE</sequence>
<accession>S2CZZ7</accession>
<name>S2CZZ7_INDAL</name>
<evidence type="ECO:0000313" key="1">
    <source>
        <dbReference type="EMBL" id="EOZ92184.1"/>
    </source>
</evidence>